<gene>
    <name evidence="2" type="ORF">SCMU_21000</name>
</gene>
<evidence type="ECO:0000313" key="3">
    <source>
        <dbReference type="Proteomes" id="UP001319861"/>
    </source>
</evidence>
<evidence type="ECO:0000313" key="2">
    <source>
        <dbReference type="EMBL" id="BCT76258.1"/>
    </source>
</evidence>
<proteinExistence type="predicted"/>
<keyword evidence="1" id="KW-0472">Membrane</keyword>
<dbReference type="RefSeq" id="WP_229232885.1">
    <property type="nucleotide sequence ID" value="NZ_AP024525.1"/>
</dbReference>
<evidence type="ECO:0000256" key="1">
    <source>
        <dbReference type="SAM" id="Phobius"/>
    </source>
</evidence>
<keyword evidence="3" id="KW-1185">Reference proteome</keyword>
<accession>A0ABM7PVG6</accession>
<organism evidence="2 3">
    <name type="scientific">Sinomonas cyclohexanicum</name>
    <name type="common">Corynebacterium cyclohexanicum</name>
    <dbReference type="NCBI Taxonomy" id="322009"/>
    <lineage>
        <taxon>Bacteria</taxon>
        <taxon>Bacillati</taxon>
        <taxon>Actinomycetota</taxon>
        <taxon>Actinomycetes</taxon>
        <taxon>Micrococcales</taxon>
        <taxon>Micrococcaceae</taxon>
        <taxon>Sinomonas</taxon>
    </lineage>
</organism>
<feature type="transmembrane region" description="Helical" evidence="1">
    <location>
        <begin position="20"/>
        <end position="44"/>
    </location>
</feature>
<sequence length="51" mass="5174">MVVSYVVLFFAGTGGMLGIAANAGVGWMIVAAPLFLAMAALAFVQRAVTAQ</sequence>
<reference evidence="2 3" key="1">
    <citation type="journal article" date="2021" name="J. Biosci. Bioeng.">
        <title>Identification and characterization of a chc gene cluster responsible for the aromatization pathway of cyclohexanecarboxylate degradation in Sinomonas cyclohexanicum ATCC 51369.</title>
        <authorList>
            <person name="Yamamoto T."/>
            <person name="Hasegawa Y."/>
            <person name="Lau P.C.K."/>
            <person name="Iwaki H."/>
        </authorList>
    </citation>
    <scope>NUCLEOTIDE SEQUENCE [LARGE SCALE GENOMIC DNA]</scope>
    <source>
        <strain evidence="2 3">ATCC 51369</strain>
    </source>
</reference>
<keyword evidence="1" id="KW-1133">Transmembrane helix</keyword>
<dbReference type="Proteomes" id="UP001319861">
    <property type="component" value="Chromosome"/>
</dbReference>
<name>A0ABM7PVG6_SINCY</name>
<protein>
    <submittedName>
        <fullName evidence="2">Uncharacterized protein</fullName>
    </submittedName>
</protein>
<dbReference type="EMBL" id="AP024525">
    <property type="protein sequence ID" value="BCT76258.1"/>
    <property type="molecule type" value="Genomic_DNA"/>
</dbReference>
<keyword evidence="1" id="KW-0812">Transmembrane</keyword>